<dbReference type="GeneID" id="28976192"/>
<accession>A0A194S9J5</accession>
<evidence type="ECO:0000256" key="4">
    <source>
        <dbReference type="ARBA" id="ARBA00023163"/>
    </source>
</evidence>
<dbReference type="OrthoDB" id="337270at2759"/>
<keyword evidence="5 6" id="KW-0539">Nucleus</keyword>
<protein>
    <recommendedName>
        <fullName evidence="6">Mediator of RNA polymerase II transcription subunit 10</fullName>
    </recommendedName>
    <alternativeName>
        <fullName evidence="6">Mediator complex subunit 10</fullName>
    </alternativeName>
</protein>
<dbReference type="GO" id="GO:0003712">
    <property type="term" value="F:transcription coregulator activity"/>
    <property type="evidence" value="ECO:0007669"/>
    <property type="project" value="InterPro"/>
</dbReference>
<evidence type="ECO:0000256" key="2">
    <source>
        <dbReference type="ARBA" id="ARBA00005389"/>
    </source>
</evidence>
<dbReference type="GO" id="GO:0006357">
    <property type="term" value="P:regulation of transcription by RNA polymerase II"/>
    <property type="evidence" value="ECO:0007669"/>
    <property type="project" value="InterPro"/>
</dbReference>
<dbReference type="EMBL" id="KQ474074">
    <property type="protein sequence ID" value="KPV77403.1"/>
    <property type="molecule type" value="Genomic_DNA"/>
</dbReference>
<feature type="region of interest" description="Disordered" evidence="7">
    <location>
        <begin position="164"/>
        <end position="206"/>
    </location>
</feature>
<evidence type="ECO:0000256" key="7">
    <source>
        <dbReference type="SAM" id="MobiDB-lite"/>
    </source>
</evidence>
<feature type="region of interest" description="Disordered" evidence="7">
    <location>
        <begin position="1"/>
        <end position="24"/>
    </location>
</feature>
<comment type="subunit">
    <text evidence="6">Component of the Mediator complex.</text>
</comment>
<dbReference type="GO" id="GO:0016592">
    <property type="term" value="C:mediator complex"/>
    <property type="evidence" value="ECO:0007669"/>
    <property type="project" value="InterPro"/>
</dbReference>
<comment type="function">
    <text evidence="6">Component of the Mediator complex, a coactivator involved in the regulated transcription of nearly all RNA polymerase II-dependent genes. Mediator functions as a bridge to convey information from gene-specific regulatory proteins to the basal RNA polymerase II transcription machinery. Mediator is recruited to promoters by direct interactions with regulatory proteins and serves as a scaffold for the assembly of a functional preinitiation complex with RNA polymerase II and the general transcription factors.</text>
</comment>
<keyword evidence="9" id="KW-1185">Reference proteome</keyword>
<keyword evidence="4 6" id="KW-0804">Transcription</keyword>
<dbReference type="InterPro" id="IPR019145">
    <property type="entry name" value="Mediator_Med10"/>
</dbReference>
<gene>
    <name evidence="6" type="primary">MED10</name>
    <name evidence="8" type="ORF">RHOBADRAFT_51260</name>
</gene>
<dbReference type="AlphaFoldDB" id="A0A194S9J5"/>
<proteinExistence type="inferred from homology"/>
<dbReference type="Pfam" id="PF09748">
    <property type="entry name" value="Med10"/>
    <property type="match status" value="1"/>
</dbReference>
<reference evidence="8 9" key="1">
    <citation type="journal article" date="2015" name="Front. Microbiol.">
        <title>Genome sequence of the plant growth promoting endophytic yeast Rhodotorula graminis WP1.</title>
        <authorList>
            <person name="Firrincieli A."/>
            <person name="Otillar R."/>
            <person name="Salamov A."/>
            <person name="Schmutz J."/>
            <person name="Khan Z."/>
            <person name="Redman R.S."/>
            <person name="Fleck N.D."/>
            <person name="Lindquist E."/>
            <person name="Grigoriev I.V."/>
            <person name="Doty S.L."/>
        </authorList>
    </citation>
    <scope>NUCLEOTIDE SEQUENCE [LARGE SCALE GENOMIC DNA]</scope>
    <source>
        <strain evidence="8 9">WP1</strain>
    </source>
</reference>
<dbReference type="Proteomes" id="UP000053890">
    <property type="component" value="Unassembled WGS sequence"/>
</dbReference>
<comment type="similarity">
    <text evidence="2 6">Belongs to the Mediator complex subunit 10 family.</text>
</comment>
<feature type="compositionally biased region" description="Low complexity" evidence="7">
    <location>
        <begin position="166"/>
        <end position="184"/>
    </location>
</feature>
<keyword evidence="3 6" id="KW-0805">Transcription regulation</keyword>
<evidence type="ECO:0000256" key="3">
    <source>
        <dbReference type="ARBA" id="ARBA00023015"/>
    </source>
</evidence>
<dbReference type="RefSeq" id="XP_018273452.1">
    <property type="nucleotide sequence ID" value="XM_018415744.1"/>
</dbReference>
<organism evidence="8 9">
    <name type="scientific">Rhodotorula graminis (strain WP1)</name>
    <dbReference type="NCBI Taxonomy" id="578459"/>
    <lineage>
        <taxon>Eukaryota</taxon>
        <taxon>Fungi</taxon>
        <taxon>Dikarya</taxon>
        <taxon>Basidiomycota</taxon>
        <taxon>Pucciniomycotina</taxon>
        <taxon>Microbotryomycetes</taxon>
        <taxon>Sporidiobolales</taxon>
        <taxon>Sporidiobolaceae</taxon>
        <taxon>Rhodotorula</taxon>
    </lineage>
</organism>
<sequence length="206" mass="21495">MTAAPTPAPPPPAPEPAPAPAPPRVQVEQTLEQLLQTLLELGICASDVQETALESSPHGVASGTPGGLVGRKTQQTIEQLARLHSLKDTVVDVNIPIEVINLVDQGKNPHLHTKNYIERLSGENMYTNGILSAVTDYRDLLRAQLGDAFPDLAEYVAATSAPRPAPESSLAVAAPPAPVASTAPNGMSAEHGAVNGGGDVKMEEVR</sequence>
<feature type="compositionally biased region" description="Pro residues" evidence="7">
    <location>
        <begin position="1"/>
        <end position="23"/>
    </location>
</feature>
<dbReference type="STRING" id="578459.A0A194S9J5"/>
<dbReference type="OMA" id="QYQRAKM"/>
<keyword evidence="6" id="KW-0010">Activator</keyword>
<evidence type="ECO:0000256" key="1">
    <source>
        <dbReference type="ARBA" id="ARBA00004123"/>
    </source>
</evidence>
<evidence type="ECO:0000313" key="8">
    <source>
        <dbReference type="EMBL" id="KPV77403.1"/>
    </source>
</evidence>
<evidence type="ECO:0000256" key="6">
    <source>
        <dbReference type="RuleBase" id="RU364146"/>
    </source>
</evidence>
<comment type="subcellular location">
    <subcellularLocation>
        <location evidence="1 6">Nucleus</location>
    </subcellularLocation>
</comment>
<evidence type="ECO:0000313" key="9">
    <source>
        <dbReference type="Proteomes" id="UP000053890"/>
    </source>
</evidence>
<evidence type="ECO:0000256" key="5">
    <source>
        <dbReference type="ARBA" id="ARBA00023242"/>
    </source>
</evidence>
<name>A0A194S9J5_RHOGW</name>